<accession>A0AAV1ZK95</accession>
<dbReference type="AlphaFoldDB" id="A0AAV1ZK95"/>
<sequence length="75" mass="9518">MIDKYRRFNHAFRSSIWHCFRMFHWNNQSPLRLSHWWDAFLAIIHILSSNERIRRPKHRLFRSLLRPNIQEAFWK</sequence>
<dbReference type="EMBL" id="CAXIEN010000058">
    <property type="protein sequence ID" value="CAL1272024.1"/>
    <property type="molecule type" value="Genomic_DNA"/>
</dbReference>
<name>A0AAV1ZK95_9ARAC</name>
<comment type="caution">
    <text evidence="1">The sequence shown here is derived from an EMBL/GenBank/DDBJ whole genome shotgun (WGS) entry which is preliminary data.</text>
</comment>
<protein>
    <submittedName>
        <fullName evidence="1">Uncharacterized protein</fullName>
    </submittedName>
</protein>
<reference evidence="1 2" key="1">
    <citation type="submission" date="2024-04" db="EMBL/GenBank/DDBJ databases">
        <authorList>
            <person name="Rising A."/>
            <person name="Reimegard J."/>
            <person name="Sonavane S."/>
            <person name="Akerstrom W."/>
            <person name="Nylinder S."/>
            <person name="Hedman E."/>
            <person name="Kallberg Y."/>
        </authorList>
    </citation>
    <scope>NUCLEOTIDE SEQUENCE [LARGE SCALE GENOMIC DNA]</scope>
</reference>
<dbReference type="Proteomes" id="UP001497382">
    <property type="component" value="Unassembled WGS sequence"/>
</dbReference>
<evidence type="ECO:0000313" key="2">
    <source>
        <dbReference type="Proteomes" id="UP001497382"/>
    </source>
</evidence>
<proteinExistence type="predicted"/>
<organism evidence="1 2">
    <name type="scientific">Larinioides sclopetarius</name>
    <dbReference type="NCBI Taxonomy" id="280406"/>
    <lineage>
        <taxon>Eukaryota</taxon>
        <taxon>Metazoa</taxon>
        <taxon>Ecdysozoa</taxon>
        <taxon>Arthropoda</taxon>
        <taxon>Chelicerata</taxon>
        <taxon>Arachnida</taxon>
        <taxon>Araneae</taxon>
        <taxon>Araneomorphae</taxon>
        <taxon>Entelegynae</taxon>
        <taxon>Araneoidea</taxon>
        <taxon>Araneidae</taxon>
        <taxon>Larinioides</taxon>
    </lineage>
</organism>
<evidence type="ECO:0000313" key="1">
    <source>
        <dbReference type="EMBL" id="CAL1272024.1"/>
    </source>
</evidence>
<gene>
    <name evidence="1" type="ORF">LARSCL_LOCUS6149</name>
</gene>
<keyword evidence="2" id="KW-1185">Reference proteome</keyword>